<gene>
    <name evidence="2" type="ORF">C8035_v003373</name>
</gene>
<feature type="region of interest" description="Disordered" evidence="1">
    <location>
        <begin position="1"/>
        <end position="21"/>
    </location>
</feature>
<keyword evidence="3" id="KW-1185">Reference proteome</keyword>
<accession>A0A4R8QKB5</accession>
<feature type="region of interest" description="Disordered" evidence="1">
    <location>
        <begin position="58"/>
        <end position="82"/>
    </location>
</feature>
<organism evidence="2 3">
    <name type="scientific">Colletotrichum spinosum</name>
    <dbReference type="NCBI Taxonomy" id="1347390"/>
    <lineage>
        <taxon>Eukaryota</taxon>
        <taxon>Fungi</taxon>
        <taxon>Dikarya</taxon>
        <taxon>Ascomycota</taxon>
        <taxon>Pezizomycotina</taxon>
        <taxon>Sordariomycetes</taxon>
        <taxon>Hypocreomycetidae</taxon>
        <taxon>Glomerellales</taxon>
        <taxon>Glomerellaceae</taxon>
        <taxon>Colletotrichum</taxon>
        <taxon>Colletotrichum orbiculare species complex</taxon>
    </lineage>
</organism>
<name>A0A4R8QKB5_9PEZI</name>
<dbReference type="Proteomes" id="UP000295083">
    <property type="component" value="Unassembled WGS sequence"/>
</dbReference>
<comment type="caution">
    <text evidence="2">The sequence shown here is derived from an EMBL/GenBank/DDBJ whole genome shotgun (WGS) entry which is preliminary data.</text>
</comment>
<evidence type="ECO:0000313" key="2">
    <source>
        <dbReference type="EMBL" id="TDZ39417.1"/>
    </source>
</evidence>
<dbReference type="AlphaFoldDB" id="A0A4R8QKB5"/>
<reference evidence="2 3" key="1">
    <citation type="submission" date="2018-11" db="EMBL/GenBank/DDBJ databases">
        <title>Genome sequence and assembly of Colletotrichum spinosum.</title>
        <authorList>
            <person name="Gan P."/>
            <person name="Shirasu K."/>
        </authorList>
    </citation>
    <scope>NUCLEOTIDE SEQUENCE [LARGE SCALE GENOMIC DNA]</scope>
    <source>
        <strain evidence="2 3">CBS 515.97</strain>
    </source>
</reference>
<sequence length="82" mass="8641">MDDDDDGWDSRHGSPGSLNTVPCHALRSLAGKFDDPKGLLFSPGAAFPHASYRPRAESLLAPASTTQPPSVAAHGRSVRTTL</sequence>
<protein>
    <submittedName>
        <fullName evidence="2">Uncharacterized protein</fullName>
    </submittedName>
</protein>
<evidence type="ECO:0000313" key="3">
    <source>
        <dbReference type="Proteomes" id="UP000295083"/>
    </source>
</evidence>
<dbReference type="EMBL" id="QAPG01000010">
    <property type="protein sequence ID" value="TDZ39417.1"/>
    <property type="molecule type" value="Genomic_DNA"/>
</dbReference>
<evidence type="ECO:0000256" key="1">
    <source>
        <dbReference type="SAM" id="MobiDB-lite"/>
    </source>
</evidence>
<proteinExistence type="predicted"/>